<dbReference type="EMBL" id="CM047742">
    <property type="protein sequence ID" value="KAJ0034797.1"/>
    <property type="molecule type" value="Genomic_DNA"/>
</dbReference>
<evidence type="ECO:0000313" key="2">
    <source>
        <dbReference type="Proteomes" id="UP001163603"/>
    </source>
</evidence>
<keyword evidence="2" id="KW-1185">Reference proteome</keyword>
<accession>A0ACC0YFZ2</accession>
<sequence length="160" mass="18376">MENQKTRILVAVKLTQSSGEGYPYASESSRAVFEWILQNIVRTNVTRFDLQFLNVHSPDSPYTKDYQADKMMEYFGCRCQMISVGSSSEIRLGHDPKTEICNEVKRVNPDLLVMGTTPKLGYFQRVFRRNVRSSISINEYCLKHAECPVVIVKTRADDQN</sequence>
<comment type="caution">
    <text evidence="1">The sequence shown here is derived from an EMBL/GenBank/DDBJ whole genome shotgun (WGS) entry which is preliminary data.</text>
</comment>
<reference evidence="2" key="1">
    <citation type="journal article" date="2023" name="G3 (Bethesda)">
        <title>Genome assembly and association tests identify interacting loci associated with vigor, precocity, and sex in interspecific pistachio rootstocks.</title>
        <authorList>
            <person name="Palmer W."/>
            <person name="Jacygrad E."/>
            <person name="Sagayaradj S."/>
            <person name="Cavanaugh K."/>
            <person name="Han R."/>
            <person name="Bertier L."/>
            <person name="Beede B."/>
            <person name="Kafkas S."/>
            <person name="Golino D."/>
            <person name="Preece J."/>
            <person name="Michelmore R."/>
        </authorList>
    </citation>
    <scope>NUCLEOTIDE SEQUENCE [LARGE SCALE GENOMIC DNA]</scope>
</reference>
<gene>
    <name evidence="1" type="ORF">Pint_25114</name>
</gene>
<evidence type="ECO:0000313" key="1">
    <source>
        <dbReference type="EMBL" id="KAJ0034797.1"/>
    </source>
</evidence>
<name>A0ACC0YFZ2_9ROSI</name>
<dbReference type="Proteomes" id="UP001163603">
    <property type="component" value="Chromosome 7"/>
</dbReference>
<proteinExistence type="predicted"/>
<protein>
    <submittedName>
        <fullName evidence="1">Uncharacterized protein</fullName>
    </submittedName>
</protein>
<organism evidence="1 2">
    <name type="scientific">Pistacia integerrima</name>
    <dbReference type="NCBI Taxonomy" id="434235"/>
    <lineage>
        <taxon>Eukaryota</taxon>
        <taxon>Viridiplantae</taxon>
        <taxon>Streptophyta</taxon>
        <taxon>Embryophyta</taxon>
        <taxon>Tracheophyta</taxon>
        <taxon>Spermatophyta</taxon>
        <taxon>Magnoliopsida</taxon>
        <taxon>eudicotyledons</taxon>
        <taxon>Gunneridae</taxon>
        <taxon>Pentapetalae</taxon>
        <taxon>rosids</taxon>
        <taxon>malvids</taxon>
        <taxon>Sapindales</taxon>
        <taxon>Anacardiaceae</taxon>
        <taxon>Pistacia</taxon>
    </lineage>
</organism>